<dbReference type="EMBL" id="CP026378">
    <property type="protein sequence ID" value="AUY25329.1"/>
    <property type="molecule type" value="Genomic_DNA"/>
</dbReference>
<dbReference type="PRINTS" id="PR00039">
    <property type="entry name" value="HTHLYSR"/>
</dbReference>
<proteinExistence type="inferred from homology"/>
<keyword evidence="4" id="KW-0804">Transcription</keyword>
<keyword evidence="7" id="KW-1185">Reference proteome</keyword>
<evidence type="ECO:0000313" key="7">
    <source>
        <dbReference type="Proteomes" id="UP000237673"/>
    </source>
</evidence>
<dbReference type="Gene3D" id="1.10.10.10">
    <property type="entry name" value="Winged helix-like DNA-binding domain superfamily/Winged helix DNA-binding domain"/>
    <property type="match status" value="1"/>
</dbReference>
<dbReference type="Pfam" id="PF03466">
    <property type="entry name" value="LysR_substrate"/>
    <property type="match status" value="1"/>
</dbReference>
<dbReference type="PANTHER" id="PTHR30537">
    <property type="entry name" value="HTH-TYPE TRANSCRIPTIONAL REGULATOR"/>
    <property type="match status" value="1"/>
</dbReference>
<comment type="similarity">
    <text evidence="1">Belongs to the LysR transcriptional regulatory family.</text>
</comment>
<name>A0ABN5H9I8_9GAMM</name>
<evidence type="ECO:0000313" key="6">
    <source>
        <dbReference type="EMBL" id="AUY25329.1"/>
    </source>
</evidence>
<dbReference type="Gene3D" id="3.40.190.10">
    <property type="entry name" value="Periplasmic binding protein-like II"/>
    <property type="match status" value="2"/>
</dbReference>
<keyword evidence="3" id="KW-0238">DNA-binding</keyword>
<evidence type="ECO:0000256" key="2">
    <source>
        <dbReference type="ARBA" id="ARBA00023015"/>
    </source>
</evidence>
<dbReference type="InterPro" id="IPR036388">
    <property type="entry name" value="WH-like_DNA-bd_sf"/>
</dbReference>
<dbReference type="PROSITE" id="PS50931">
    <property type="entry name" value="HTH_LYSR"/>
    <property type="match status" value="1"/>
</dbReference>
<dbReference type="Pfam" id="PF00126">
    <property type="entry name" value="HTH_1"/>
    <property type="match status" value="1"/>
</dbReference>
<dbReference type="CDD" id="cd08432">
    <property type="entry name" value="PBP2_GcdR_TrpI_HvrB_AmpR_like"/>
    <property type="match status" value="1"/>
</dbReference>
<evidence type="ECO:0000256" key="4">
    <source>
        <dbReference type="ARBA" id="ARBA00023163"/>
    </source>
</evidence>
<dbReference type="SUPFAM" id="SSF46785">
    <property type="entry name" value="Winged helix' DNA-binding domain"/>
    <property type="match status" value="1"/>
</dbReference>
<dbReference type="GeneID" id="84630908"/>
<evidence type="ECO:0000256" key="1">
    <source>
        <dbReference type="ARBA" id="ARBA00009437"/>
    </source>
</evidence>
<accession>A0ABN5H9I8</accession>
<dbReference type="Proteomes" id="UP000237673">
    <property type="component" value="Chromosome"/>
</dbReference>
<dbReference type="InterPro" id="IPR036390">
    <property type="entry name" value="WH_DNA-bd_sf"/>
</dbReference>
<protein>
    <submittedName>
        <fullName evidence="6">LysR family transcriptional regulator</fullName>
    </submittedName>
</protein>
<dbReference type="RefSeq" id="WP_038626057.1">
    <property type="nucleotide sequence ID" value="NZ_CAXOMJ010000017.1"/>
</dbReference>
<organism evidence="6 7">
    <name type="scientific">Mixta calida</name>
    <dbReference type="NCBI Taxonomy" id="665913"/>
    <lineage>
        <taxon>Bacteria</taxon>
        <taxon>Pseudomonadati</taxon>
        <taxon>Pseudomonadota</taxon>
        <taxon>Gammaproteobacteria</taxon>
        <taxon>Enterobacterales</taxon>
        <taxon>Erwiniaceae</taxon>
        <taxon>Mixta</taxon>
    </lineage>
</organism>
<keyword evidence="2" id="KW-0805">Transcription regulation</keyword>
<dbReference type="SUPFAM" id="SSF53850">
    <property type="entry name" value="Periplasmic binding protein-like II"/>
    <property type="match status" value="1"/>
</dbReference>
<dbReference type="InterPro" id="IPR005119">
    <property type="entry name" value="LysR_subst-bd"/>
</dbReference>
<feature type="domain" description="HTH lysR-type" evidence="5">
    <location>
        <begin position="6"/>
        <end position="63"/>
    </location>
</feature>
<gene>
    <name evidence="6" type="ORF">C2E16_10700</name>
</gene>
<evidence type="ECO:0000259" key="5">
    <source>
        <dbReference type="PROSITE" id="PS50931"/>
    </source>
</evidence>
<dbReference type="InterPro" id="IPR000847">
    <property type="entry name" value="LysR_HTH_N"/>
</dbReference>
<evidence type="ECO:0000256" key="3">
    <source>
        <dbReference type="ARBA" id="ARBA00023125"/>
    </source>
</evidence>
<reference evidence="6 7" key="1">
    <citation type="submission" date="2018-01" db="EMBL/GenBank/DDBJ databases">
        <title>Complete and assembled Genome of Pantoea calida DSM22759T.</title>
        <authorList>
            <person name="Stevens M.J.A."/>
            <person name="Zurfluh K."/>
            <person name="Stephan R."/>
        </authorList>
    </citation>
    <scope>NUCLEOTIDE SEQUENCE [LARGE SCALE GENOMIC DNA]</scope>
    <source>
        <strain evidence="6 7">DSM 22759</strain>
    </source>
</reference>
<dbReference type="PANTHER" id="PTHR30537:SF26">
    <property type="entry name" value="GLYCINE CLEAVAGE SYSTEM TRANSCRIPTIONAL ACTIVATOR"/>
    <property type="match status" value="1"/>
</dbReference>
<sequence length="284" mass="31135">MSRQSLPLNAIHAFLVVARHLNLTRAADELCLTQGAVSRKIGALESWLGFALFDRHARGLHLTPRGAALLPQLKQGYELMQNAAEQALDAGGALRLRAPTCAMRWLLPKLVQLEQQHPDLHVSLTTTLSHNQQLENFDAAILYGAPSAGAHLLFEERITPVMAESLLRSAGPLQISDLAGFTFLHPSEDDRDWRRWLQAQEVTLPMRRNQHFSTMDLATGAAIEGFGVTVADVTLVESDLAARRLVAPFAASVATGAVYSLISRMEKETPPHLATLVAWLCQTV</sequence>
<dbReference type="InterPro" id="IPR058163">
    <property type="entry name" value="LysR-type_TF_proteobact-type"/>
</dbReference>